<evidence type="ECO:0000313" key="1">
    <source>
        <dbReference type="EMBL" id="QPI51207.1"/>
    </source>
</evidence>
<gene>
    <name evidence="1" type="ORF">IV454_06680</name>
</gene>
<evidence type="ECO:0000313" key="2">
    <source>
        <dbReference type="Proteomes" id="UP000662888"/>
    </source>
</evidence>
<accession>A0AA48WF17</accession>
<sequence>MLNDDTANLKSHLKTLHANLAQTDQVDEELQGLLMQLDGDIQTLLDKRAAAAQATISDTALAEQAEASATASDPAAALLAEPAGTTTYGLAERTQEITAKFAAEHPRLEPALRELGRMLSNMGI</sequence>
<reference evidence="1 2" key="1">
    <citation type="submission" date="2020-11" db="EMBL/GenBank/DDBJ databases">
        <authorList>
            <person name="Sun Q."/>
        </authorList>
    </citation>
    <scope>NUCLEOTIDE SEQUENCE [LARGE SCALE GENOMIC DNA]</scope>
    <source>
        <strain evidence="1 2">P8398</strain>
    </source>
</reference>
<proteinExistence type="predicted"/>
<name>A0AA48WF17_9BURK</name>
<dbReference type="Proteomes" id="UP000662888">
    <property type="component" value="Chromosome"/>
</dbReference>
<keyword evidence="2" id="KW-1185">Reference proteome</keyword>
<organism evidence="1 2">
    <name type="scientific">Massilia antarctica</name>
    <dbReference type="NCBI Taxonomy" id="2765360"/>
    <lineage>
        <taxon>Bacteria</taxon>
        <taxon>Pseudomonadati</taxon>
        <taxon>Pseudomonadota</taxon>
        <taxon>Betaproteobacteria</taxon>
        <taxon>Burkholderiales</taxon>
        <taxon>Oxalobacteraceae</taxon>
        <taxon>Telluria group</taxon>
        <taxon>Massilia</taxon>
    </lineage>
</organism>
<dbReference type="RefSeq" id="WP_206090827.1">
    <property type="nucleotide sequence ID" value="NZ_CP065053.1"/>
</dbReference>
<dbReference type="Pfam" id="PF14357">
    <property type="entry name" value="DUF4404"/>
    <property type="match status" value="2"/>
</dbReference>
<dbReference type="InterPro" id="IPR025516">
    <property type="entry name" value="DUF4404"/>
</dbReference>
<protein>
    <submittedName>
        <fullName evidence="1">DUF4404 family protein</fullName>
    </submittedName>
</protein>
<dbReference type="EMBL" id="CP065053">
    <property type="protein sequence ID" value="QPI51207.1"/>
    <property type="molecule type" value="Genomic_DNA"/>
</dbReference>